<feature type="transmembrane region" description="Helical" evidence="12">
    <location>
        <begin position="103"/>
        <end position="124"/>
    </location>
</feature>
<comment type="function">
    <text evidence="12">Fluoride-specific ion channel. Important for reducing fluoride concentration in the cell, thus reducing its toxicity.</text>
</comment>
<proteinExistence type="inferred from homology"/>
<dbReference type="GO" id="GO:0062054">
    <property type="term" value="F:fluoride channel activity"/>
    <property type="evidence" value="ECO:0007669"/>
    <property type="project" value="UniProtKB-UniRule"/>
</dbReference>
<evidence type="ECO:0000256" key="1">
    <source>
        <dbReference type="ARBA" id="ARBA00004651"/>
    </source>
</evidence>
<dbReference type="EMBL" id="CYRX01000009">
    <property type="protein sequence ID" value="CUH59343.1"/>
    <property type="molecule type" value="Genomic_DNA"/>
</dbReference>
<accession>A0A0P1EWV8</accession>
<dbReference type="GO" id="GO:0140114">
    <property type="term" value="P:cellular detoxification of fluoride"/>
    <property type="evidence" value="ECO:0007669"/>
    <property type="project" value="UniProtKB-UniRule"/>
</dbReference>
<evidence type="ECO:0000256" key="2">
    <source>
        <dbReference type="ARBA" id="ARBA00022475"/>
    </source>
</evidence>
<dbReference type="NCBIfam" id="TIGR00494">
    <property type="entry name" value="crcB"/>
    <property type="match status" value="1"/>
</dbReference>
<keyword evidence="3" id="KW-0997">Cell inner membrane</keyword>
<dbReference type="RefSeq" id="WP_058122569.1">
    <property type="nucleotide sequence ID" value="NZ_CYRX01000009.1"/>
</dbReference>
<keyword evidence="6 12" id="KW-0915">Sodium</keyword>
<dbReference type="eggNOG" id="COG0239">
    <property type="taxonomic scope" value="Bacteria"/>
</dbReference>
<comment type="activity regulation">
    <text evidence="12">Na(+) is not transported, but it plays an essential structural role and its presence is essential for fluoride channel function.</text>
</comment>
<evidence type="ECO:0000313" key="14">
    <source>
        <dbReference type="Proteomes" id="UP000051298"/>
    </source>
</evidence>
<keyword evidence="8 12" id="KW-0472">Membrane</keyword>
<name>A0A0P1EWV8_9RHOB</name>
<evidence type="ECO:0000256" key="8">
    <source>
        <dbReference type="ARBA" id="ARBA00023136"/>
    </source>
</evidence>
<dbReference type="STRING" id="266809.PM03_14080"/>
<evidence type="ECO:0000256" key="3">
    <source>
        <dbReference type="ARBA" id="ARBA00022519"/>
    </source>
</evidence>
<organism evidence="13 14">
    <name type="scientific">Thalassobacter stenotrophicus</name>
    <dbReference type="NCBI Taxonomy" id="266809"/>
    <lineage>
        <taxon>Bacteria</taxon>
        <taxon>Pseudomonadati</taxon>
        <taxon>Pseudomonadota</taxon>
        <taxon>Alphaproteobacteria</taxon>
        <taxon>Rhodobacterales</taxon>
        <taxon>Roseobacteraceae</taxon>
        <taxon>Thalassobacter</taxon>
    </lineage>
</organism>
<dbReference type="NCBIfam" id="NF010805">
    <property type="entry name" value="PRK14209.1"/>
    <property type="match status" value="1"/>
</dbReference>
<evidence type="ECO:0000256" key="6">
    <source>
        <dbReference type="ARBA" id="ARBA00023053"/>
    </source>
</evidence>
<dbReference type="PANTHER" id="PTHR28259">
    <property type="entry name" value="FLUORIDE EXPORT PROTEIN 1-RELATED"/>
    <property type="match status" value="1"/>
</dbReference>
<gene>
    <name evidence="12" type="primary">fluC</name>
    <name evidence="12" type="synonym">crcB</name>
    <name evidence="13" type="ORF">THS5294_00627</name>
</gene>
<keyword evidence="12" id="KW-0813">Transport</keyword>
<keyword evidence="9 12" id="KW-0407">Ion channel</keyword>
<dbReference type="AlphaFoldDB" id="A0A0P1EWV8"/>
<dbReference type="PANTHER" id="PTHR28259:SF1">
    <property type="entry name" value="FLUORIDE EXPORT PROTEIN 1-RELATED"/>
    <property type="match status" value="1"/>
</dbReference>
<feature type="binding site" evidence="12">
    <location>
        <position position="78"/>
    </location>
    <ligand>
        <name>Na(+)</name>
        <dbReference type="ChEBI" id="CHEBI:29101"/>
        <note>structural</note>
    </ligand>
</feature>
<evidence type="ECO:0000256" key="12">
    <source>
        <dbReference type="HAMAP-Rule" id="MF_00454"/>
    </source>
</evidence>
<protein>
    <recommendedName>
        <fullName evidence="12">Fluoride-specific ion channel FluC</fullName>
    </recommendedName>
</protein>
<comment type="subcellular location">
    <subcellularLocation>
        <location evidence="1 12">Cell membrane</location>
        <topology evidence="1 12">Multi-pass membrane protein</topology>
    </subcellularLocation>
</comment>
<feature type="transmembrane region" description="Helical" evidence="12">
    <location>
        <begin position="67"/>
        <end position="91"/>
    </location>
</feature>
<evidence type="ECO:0000256" key="10">
    <source>
        <dbReference type="ARBA" id="ARBA00035120"/>
    </source>
</evidence>
<keyword evidence="2 12" id="KW-1003">Cell membrane</keyword>
<dbReference type="Proteomes" id="UP000051298">
    <property type="component" value="Unassembled WGS sequence"/>
</dbReference>
<evidence type="ECO:0000256" key="7">
    <source>
        <dbReference type="ARBA" id="ARBA00023065"/>
    </source>
</evidence>
<evidence type="ECO:0000313" key="13">
    <source>
        <dbReference type="EMBL" id="CUH59343.1"/>
    </source>
</evidence>
<feature type="binding site" evidence="12">
    <location>
        <position position="81"/>
    </location>
    <ligand>
        <name>Na(+)</name>
        <dbReference type="ChEBI" id="CHEBI:29101"/>
        <note>structural</note>
    </ligand>
</feature>
<dbReference type="GO" id="GO:0046872">
    <property type="term" value="F:metal ion binding"/>
    <property type="evidence" value="ECO:0007669"/>
    <property type="project" value="UniProtKB-KW"/>
</dbReference>
<keyword evidence="5 12" id="KW-1133">Transmembrane helix</keyword>
<dbReference type="InterPro" id="IPR003691">
    <property type="entry name" value="FluC"/>
</dbReference>
<keyword evidence="4 12" id="KW-0812">Transmembrane</keyword>
<dbReference type="HAMAP" id="MF_00454">
    <property type="entry name" value="FluC"/>
    <property type="match status" value="1"/>
</dbReference>
<keyword evidence="7 12" id="KW-0406">Ion transport</keyword>
<sequence>MNSLPYVALPYVALGGAIGASLRYLAAFWIHRMWSDGFPVAILSVNVVGSFLMGLCVVALTKHDLGQWAPFLMAGVLGGFTTFSAFSLEAYTMFEKGEIGAAGLYVLLSVTVSIAGLALGVAVARGAMA</sequence>
<feature type="transmembrane region" description="Helical" evidence="12">
    <location>
        <begin position="38"/>
        <end position="61"/>
    </location>
</feature>
<dbReference type="Pfam" id="PF02537">
    <property type="entry name" value="CRCB"/>
    <property type="match status" value="1"/>
</dbReference>
<evidence type="ECO:0000256" key="4">
    <source>
        <dbReference type="ARBA" id="ARBA00022692"/>
    </source>
</evidence>
<evidence type="ECO:0000256" key="5">
    <source>
        <dbReference type="ARBA" id="ARBA00022989"/>
    </source>
</evidence>
<evidence type="ECO:0000256" key="9">
    <source>
        <dbReference type="ARBA" id="ARBA00023303"/>
    </source>
</evidence>
<keyword evidence="12" id="KW-0479">Metal-binding</keyword>
<feature type="transmembrane region" description="Helical" evidence="12">
    <location>
        <begin position="6"/>
        <end position="26"/>
    </location>
</feature>
<evidence type="ECO:0000256" key="11">
    <source>
        <dbReference type="ARBA" id="ARBA00035585"/>
    </source>
</evidence>
<reference evidence="13 14" key="1">
    <citation type="submission" date="2015-09" db="EMBL/GenBank/DDBJ databases">
        <authorList>
            <consortium name="Swine Surveillance"/>
        </authorList>
    </citation>
    <scope>NUCLEOTIDE SEQUENCE [LARGE SCALE GENOMIC DNA]</scope>
    <source>
        <strain evidence="13 14">CECT 5294</strain>
    </source>
</reference>
<comment type="catalytic activity">
    <reaction evidence="11">
        <text>fluoride(in) = fluoride(out)</text>
        <dbReference type="Rhea" id="RHEA:76159"/>
        <dbReference type="ChEBI" id="CHEBI:17051"/>
    </reaction>
    <physiologicalReaction direction="left-to-right" evidence="11">
        <dbReference type="Rhea" id="RHEA:76160"/>
    </physiologicalReaction>
</comment>
<comment type="similarity">
    <text evidence="10 12">Belongs to the fluoride channel Fluc/FEX (TC 1.A.43) family.</text>
</comment>
<dbReference type="GO" id="GO:0005886">
    <property type="term" value="C:plasma membrane"/>
    <property type="evidence" value="ECO:0007669"/>
    <property type="project" value="UniProtKB-SubCell"/>
</dbReference>